<gene>
    <name evidence="2" type="ORF">L490_0737</name>
</gene>
<dbReference type="EMBL" id="JGWH01000086">
    <property type="protein sequence ID" value="KCV35686.1"/>
    <property type="molecule type" value="Genomic_DNA"/>
</dbReference>
<dbReference type="Proteomes" id="UP000025756">
    <property type="component" value="Unassembled WGS sequence"/>
</dbReference>
<evidence type="ECO:0000313" key="2">
    <source>
        <dbReference type="EMBL" id="KCV35686.1"/>
    </source>
</evidence>
<feature type="region of interest" description="Disordered" evidence="1">
    <location>
        <begin position="40"/>
        <end position="75"/>
    </location>
</feature>
<organism evidence="2 3">
    <name type="scientific">Bordetella bronchiseptica 00-P-2796</name>
    <dbReference type="NCBI Taxonomy" id="1331199"/>
    <lineage>
        <taxon>Bacteria</taxon>
        <taxon>Pseudomonadati</taxon>
        <taxon>Pseudomonadota</taxon>
        <taxon>Betaproteobacteria</taxon>
        <taxon>Burkholderiales</taxon>
        <taxon>Alcaligenaceae</taxon>
        <taxon>Bordetella</taxon>
    </lineage>
</organism>
<keyword evidence="3" id="KW-1185">Reference proteome</keyword>
<evidence type="ECO:0000256" key="1">
    <source>
        <dbReference type="SAM" id="MobiDB-lite"/>
    </source>
</evidence>
<proteinExistence type="predicted"/>
<evidence type="ECO:0000313" key="3">
    <source>
        <dbReference type="Proteomes" id="UP000025756"/>
    </source>
</evidence>
<sequence>MRSRNEWRIGPTPSGLALLVYGTHAASRGRVRSGLERRGATAMGGSLPGLSCPPVRVQRGKPLPWRGLSKARKRS</sequence>
<protein>
    <submittedName>
        <fullName evidence="2">Uncharacterized protein</fullName>
    </submittedName>
</protein>
<name>A0ABR4RGQ1_BORBO</name>
<comment type="caution">
    <text evidence="2">The sequence shown here is derived from an EMBL/GenBank/DDBJ whole genome shotgun (WGS) entry which is preliminary data.</text>
</comment>
<accession>A0ABR4RGQ1</accession>
<reference evidence="2 3" key="1">
    <citation type="submission" date="2014-03" db="EMBL/GenBank/DDBJ databases">
        <title>Genome sequence of Bordetella bronchiseptica.</title>
        <authorList>
            <person name="Harvill E."/>
            <person name="Goodfield L.L."/>
            <person name="Ivanov Y.V."/>
            <person name="Meyer J.A."/>
            <person name="Muse S.J."/>
            <person name="Jacobs N."/>
            <person name="Bendor L."/>
            <person name="Smallridge W.E."/>
            <person name="Brinkac L.M."/>
            <person name="Sanka R."/>
            <person name="Kim M."/>
            <person name="Losada L."/>
        </authorList>
    </citation>
    <scope>NUCLEOTIDE SEQUENCE [LARGE SCALE GENOMIC DNA]</scope>
    <source>
        <strain evidence="2 3">00-P-2796</strain>
    </source>
</reference>